<dbReference type="RefSeq" id="WP_313831897.1">
    <property type="nucleotide sequence ID" value="NZ_JAQOUE010000001.1"/>
</dbReference>
<dbReference type="Gene3D" id="3.40.50.12780">
    <property type="entry name" value="N-terminal domain of ligase-like"/>
    <property type="match status" value="1"/>
</dbReference>
<dbReference type="InterPro" id="IPR020459">
    <property type="entry name" value="AMP-binding"/>
</dbReference>
<gene>
    <name evidence="3" type="ORF">PPG34_04245</name>
</gene>
<evidence type="ECO:0000259" key="1">
    <source>
        <dbReference type="Pfam" id="PF00501"/>
    </source>
</evidence>
<dbReference type="InterPro" id="IPR042099">
    <property type="entry name" value="ANL_N_sf"/>
</dbReference>
<protein>
    <submittedName>
        <fullName evidence="3">Amino acid adenylation domain-containing protein</fullName>
    </submittedName>
</protein>
<keyword evidence="4" id="KW-1185">Reference proteome</keyword>
<accession>A0ABU3K566</accession>
<dbReference type="PANTHER" id="PTHR45527:SF1">
    <property type="entry name" value="FATTY ACID SYNTHASE"/>
    <property type="match status" value="1"/>
</dbReference>
<dbReference type="PROSITE" id="PS00455">
    <property type="entry name" value="AMP_BINDING"/>
    <property type="match status" value="1"/>
</dbReference>
<dbReference type="PANTHER" id="PTHR45527">
    <property type="entry name" value="NONRIBOSOMAL PEPTIDE SYNTHETASE"/>
    <property type="match status" value="1"/>
</dbReference>
<sequence>MAYLLHQLLQNSARRFPDKEAVRFQGATLTYQEVDQVTNKVAQTLLDLGVRRGDRVGIFVSKSLASIIATFGVLKSGAVYVPIDPSAPAQRLSYILNNCGIKILLSTPEKLKNIEEIVADSHSLQSVILMANCKQGKEIPLKGILQIIPWSVVQSKSDRQVMCTESIDGDLAYILYTSGSTGHPKGVMVSHRAIFTFLNWCYEKFSITENDRIPFHAPLHFDLSTFEIFVTIMAGGTIIIVPENLSVFPVQLVELLESEKITVVYLVPSILSMMVNYGELDTHDLTRVRMVLFAGEVFPIKYLRKLTEKLTRAEFYNLYGPTETNVCTYYKVQGRDVYPDQRRPLPIGIACENIEVFAVNDDGQKVTKPGERGELWVRGACLAHGYWGDLEKTTQRFINNSFQENFTDLAYKTGDIVMLDQDGVNWEFIGRNDHMVKSRGYRIELGEIESALYHYPGVKEVAVVAIPDELIGNRLKAYVVPMDGTELAGKEIETHCWKCLPRYMIPESIELCQDLPKTSTGKINRPLLACV</sequence>
<organism evidence="3 4">
    <name type="scientific">Candidatus Nitronereus thalassa</name>
    <dbReference type="NCBI Taxonomy" id="3020898"/>
    <lineage>
        <taxon>Bacteria</taxon>
        <taxon>Pseudomonadati</taxon>
        <taxon>Nitrospirota</taxon>
        <taxon>Nitrospiria</taxon>
        <taxon>Nitrospirales</taxon>
        <taxon>Nitrospiraceae</taxon>
        <taxon>Candidatus Nitronereus</taxon>
    </lineage>
</organism>
<dbReference type="InterPro" id="IPR045851">
    <property type="entry name" value="AMP-bd_C_sf"/>
</dbReference>
<dbReference type="CDD" id="cd05930">
    <property type="entry name" value="A_NRPS"/>
    <property type="match status" value="1"/>
</dbReference>
<name>A0ABU3K566_9BACT</name>
<reference evidence="3 4" key="1">
    <citation type="journal article" date="2023" name="ISME J.">
        <title>Cultivation and genomic characterization of novel and ubiquitous marine nitrite-oxidizing bacteria from the Nitrospirales.</title>
        <authorList>
            <person name="Mueller A.J."/>
            <person name="Daebeler A."/>
            <person name="Herbold C.W."/>
            <person name="Kirkegaard R.H."/>
            <person name="Daims H."/>
        </authorList>
    </citation>
    <scope>NUCLEOTIDE SEQUENCE [LARGE SCALE GENOMIC DNA]</scope>
    <source>
        <strain evidence="3 4">EB</strain>
    </source>
</reference>
<dbReference type="Pfam" id="PF13193">
    <property type="entry name" value="AMP-binding_C"/>
    <property type="match status" value="1"/>
</dbReference>
<dbReference type="InterPro" id="IPR000873">
    <property type="entry name" value="AMP-dep_synth/lig_dom"/>
</dbReference>
<dbReference type="NCBIfam" id="TIGR01733">
    <property type="entry name" value="AA-adenyl-dom"/>
    <property type="match status" value="1"/>
</dbReference>
<feature type="domain" description="AMP-dependent synthetase/ligase" evidence="1">
    <location>
        <begin position="10"/>
        <end position="387"/>
    </location>
</feature>
<dbReference type="InterPro" id="IPR020845">
    <property type="entry name" value="AMP-binding_CS"/>
</dbReference>
<evidence type="ECO:0000259" key="2">
    <source>
        <dbReference type="Pfam" id="PF13193"/>
    </source>
</evidence>
<dbReference type="InterPro" id="IPR025110">
    <property type="entry name" value="AMP-bd_C"/>
</dbReference>
<feature type="domain" description="AMP-binding enzyme C-terminal" evidence="2">
    <location>
        <begin position="447"/>
        <end position="522"/>
    </location>
</feature>
<comment type="caution">
    <text evidence="3">The sequence shown here is derived from an EMBL/GenBank/DDBJ whole genome shotgun (WGS) entry which is preliminary data.</text>
</comment>
<dbReference type="Proteomes" id="UP001250932">
    <property type="component" value="Unassembled WGS sequence"/>
</dbReference>
<evidence type="ECO:0000313" key="3">
    <source>
        <dbReference type="EMBL" id="MDT7041547.1"/>
    </source>
</evidence>
<dbReference type="InterPro" id="IPR010071">
    <property type="entry name" value="AA_adenyl_dom"/>
</dbReference>
<dbReference type="Pfam" id="PF00501">
    <property type="entry name" value="AMP-binding"/>
    <property type="match status" value="1"/>
</dbReference>
<dbReference type="PRINTS" id="PR00154">
    <property type="entry name" value="AMPBINDING"/>
</dbReference>
<evidence type="ECO:0000313" key="4">
    <source>
        <dbReference type="Proteomes" id="UP001250932"/>
    </source>
</evidence>
<dbReference type="EMBL" id="JAQOUE010000001">
    <property type="protein sequence ID" value="MDT7041547.1"/>
    <property type="molecule type" value="Genomic_DNA"/>
</dbReference>
<proteinExistence type="predicted"/>
<dbReference type="Gene3D" id="3.30.300.30">
    <property type="match status" value="1"/>
</dbReference>
<dbReference type="SUPFAM" id="SSF56801">
    <property type="entry name" value="Acetyl-CoA synthetase-like"/>
    <property type="match status" value="1"/>
</dbReference>